<dbReference type="EMBL" id="DS113588">
    <property type="protein sequence ID" value="EAY00816.1"/>
    <property type="molecule type" value="Genomic_DNA"/>
</dbReference>
<dbReference type="STRING" id="5722.A2F2P2"/>
<feature type="active site" description="Proton donor/acceptor" evidence="3">
    <location>
        <position position="251"/>
    </location>
</feature>
<keyword evidence="9" id="KW-1185">Reference proteome</keyword>
<feature type="domain" description="Hydroxymethylglutaryl-coenzyme A synthase C-terminal" evidence="7">
    <location>
        <begin position="184"/>
        <end position="432"/>
    </location>
</feature>
<dbReference type="KEGG" id="tva:4758639"/>
<feature type="binding site" evidence="4">
    <location>
        <position position="218"/>
    </location>
    <ligand>
        <name>CoA</name>
        <dbReference type="ChEBI" id="CHEBI:57287"/>
    </ligand>
</feature>
<reference evidence="8" key="2">
    <citation type="journal article" date="2007" name="Science">
        <title>Draft genome sequence of the sexually transmitted pathogen Trichomonas vaginalis.</title>
        <authorList>
            <person name="Carlton J.M."/>
            <person name="Hirt R.P."/>
            <person name="Silva J.C."/>
            <person name="Delcher A.L."/>
            <person name="Schatz M."/>
            <person name="Zhao Q."/>
            <person name="Wortman J.R."/>
            <person name="Bidwell S.L."/>
            <person name="Alsmark U.C.M."/>
            <person name="Besteiro S."/>
            <person name="Sicheritz-Ponten T."/>
            <person name="Noel C.J."/>
            <person name="Dacks J.B."/>
            <person name="Foster P.G."/>
            <person name="Simillion C."/>
            <person name="Van de Peer Y."/>
            <person name="Miranda-Saavedra D."/>
            <person name="Barton G.J."/>
            <person name="Westrop G.D."/>
            <person name="Mueller S."/>
            <person name="Dessi D."/>
            <person name="Fiori P.L."/>
            <person name="Ren Q."/>
            <person name="Paulsen I."/>
            <person name="Zhang H."/>
            <person name="Bastida-Corcuera F.D."/>
            <person name="Simoes-Barbosa A."/>
            <person name="Brown M.T."/>
            <person name="Hayes R.D."/>
            <person name="Mukherjee M."/>
            <person name="Okumura C.Y."/>
            <person name="Schneider R."/>
            <person name="Smith A.J."/>
            <person name="Vanacova S."/>
            <person name="Villalvazo M."/>
            <person name="Haas B.J."/>
            <person name="Pertea M."/>
            <person name="Feldblyum T.V."/>
            <person name="Utterback T.R."/>
            <person name="Shu C.L."/>
            <person name="Osoegawa K."/>
            <person name="de Jong P.J."/>
            <person name="Hrdy I."/>
            <person name="Horvathova L."/>
            <person name="Zubacova Z."/>
            <person name="Dolezal P."/>
            <person name="Malik S.B."/>
            <person name="Logsdon J.M. Jr."/>
            <person name="Henze K."/>
            <person name="Gupta A."/>
            <person name="Wang C.C."/>
            <person name="Dunne R.L."/>
            <person name="Upcroft J.A."/>
            <person name="Upcroft P."/>
            <person name="White O."/>
            <person name="Salzberg S.L."/>
            <person name="Tang P."/>
            <person name="Chiu C.-H."/>
            <person name="Lee Y.-S."/>
            <person name="Embley T.M."/>
            <person name="Coombs G.H."/>
            <person name="Mottram J.C."/>
            <person name="Tachezy J."/>
            <person name="Fraser-Liggett C.M."/>
            <person name="Johnson P.J."/>
        </authorList>
    </citation>
    <scope>NUCLEOTIDE SEQUENCE [LARGE SCALE GENOMIC DNA]</scope>
    <source>
        <strain evidence="8">G3</strain>
    </source>
</reference>
<protein>
    <recommendedName>
        <fullName evidence="5">Hydroxymethylglutaryl-CoA synthase</fullName>
        <shortName evidence="5">HMG-CoA synthase</shortName>
        <ecNumber evidence="5">2.3.3.10</ecNumber>
    </recommendedName>
    <alternativeName>
        <fullName evidence="5">3-hydroxy-3-methylglutaryl coenzyme A synthase</fullName>
    </alternativeName>
</protein>
<evidence type="ECO:0000256" key="2">
    <source>
        <dbReference type="ARBA" id="ARBA00022679"/>
    </source>
</evidence>
<dbReference type="FunFam" id="3.40.47.10:FF:000008">
    <property type="entry name" value="3-hydroxy-3-methylglutaryl coenzyme A synthase"/>
    <property type="match status" value="1"/>
</dbReference>
<feature type="binding site" evidence="4">
    <location>
        <position position="260"/>
    </location>
    <ligand>
        <name>CoA</name>
        <dbReference type="ChEBI" id="CHEBI:57287"/>
    </ligand>
</feature>
<dbReference type="GO" id="GO:0010142">
    <property type="term" value="P:farnesyl diphosphate biosynthetic process, mevalonate pathway"/>
    <property type="evidence" value="ECO:0000318"/>
    <property type="project" value="GO_Central"/>
</dbReference>
<accession>A2F2P2</accession>
<dbReference type="FunCoup" id="A2F2P2">
    <property type="interactions" value="332"/>
</dbReference>
<dbReference type="Gene3D" id="3.40.47.10">
    <property type="match status" value="1"/>
</dbReference>
<comment type="similarity">
    <text evidence="1 5">Belongs to the thiolase-like superfamily. HMG-CoA synthase family.</text>
</comment>
<dbReference type="GO" id="GO:0006084">
    <property type="term" value="P:acetyl-CoA metabolic process"/>
    <property type="evidence" value="ECO:0000318"/>
    <property type="project" value="GO_Central"/>
</dbReference>
<dbReference type="RefSeq" id="XP_001313745.1">
    <property type="nucleotide sequence ID" value="XM_001313744.1"/>
</dbReference>
<dbReference type="UniPathway" id="UPA00058">
    <property type="reaction ID" value="UER00102"/>
</dbReference>
<dbReference type="InterPro" id="IPR013746">
    <property type="entry name" value="HMG_CoA_synt_C_dom"/>
</dbReference>
<dbReference type="eggNOG" id="KOG1393">
    <property type="taxonomic scope" value="Eukaryota"/>
</dbReference>
<evidence type="ECO:0000256" key="4">
    <source>
        <dbReference type="PIRSR" id="PIRSR610122-2"/>
    </source>
</evidence>
<keyword evidence="5" id="KW-0753">Steroid metabolism</keyword>
<dbReference type="OrthoDB" id="1269963at2759"/>
<dbReference type="Proteomes" id="UP000001542">
    <property type="component" value="Unassembled WGS sequence"/>
</dbReference>
<evidence type="ECO:0000259" key="6">
    <source>
        <dbReference type="Pfam" id="PF01154"/>
    </source>
</evidence>
<dbReference type="PANTHER" id="PTHR43323">
    <property type="entry name" value="3-HYDROXY-3-METHYLGLUTARYL COENZYME A SYNTHASE"/>
    <property type="match status" value="1"/>
</dbReference>
<evidence type="ECO:0000313" key="9">
    <source>
        <dbReference type="Proteomes" id="UP000001542"/>
    </source>
</evidence>
<dbReference type="Pfam" id="PF08540">
    <property type="entry name" value="HMG_CoA_synt_C"/>
    <property type="match status" value="1"/>
</dbReference>
<evidence type="ECO:0000259" key="7">
    <source>
        <dbReference type="Pfam" id="PF08540"/>
    </source>
</evidence>
<evidence type="ECO:0000313" key="8">
    <source>
        <dbReference type="EMBL" id="EAY00816.1"/>
    </source>
</evidence>
<name>A2F2P2_TRIV3</name>
<evidence type="ECO:0000256" key="3">
    <source>
        <dbReference type="PIRSR" id="PIRSR610122-1"/>
    </source>
</evidence>
<dbReference type="CDD" id="cd00827">
    <property type="entry name" value="init_cond_enzymes"/>
    <property type="match status" value="1"/>
</dbReference>
<dbReference type="SUPFAM" id="SSF53901">
    <property type="entry name" value="Thiolase-like"/>
    <property type="match status" value="2"/>
</dbReference>
<keyword evidence="5" id="KW-1207">Sterol metabolism</keyword>
<evidence type="ECO:0000256" key="1">
    <source>
        <dbReference type="ARBA" id="ARBA00007061"/>
    </source>
</evidence>
<feature type="domain" description="Hydroxymethylglutaryl-coenzyme A synthase N-terminal" evidence="6">
    <location>
        <begin position="4"/>
        <end position="183"/>
    </location>
</feature>
<dbReference type="GO" id="GO:0016126">
    <property type="term" value="P:sterol biosynthetic process"/>
    <property type="evidence" value="ECO:0007669"/>
    <property type="project" value="UniProtKB-KW"/>
</dbReference>
<keyword evidence="5" id="KW-0444">Lipid biosynthesis</keyword>
<dbReference type="VEuPathDB" id="TrichDB:TVAG_304570"/>
<organism evidence="8 9">
    <name type="scientific">Trichomonas vaginalis (strain ATCC PRA-98 / G3)</name>
    <dbReference type="NCBI Taxonomy" id="412133"/>
    <lineage>
        <taxon>Eukaryota</taxon>
        <taxon>Metamonada</taxon>
        <taxon>Parabasalia</taxon>
        <taxon>Trichomonadida</taxon>
        <taxon>Trichomonadidae</taxon>
        <taxon>Trichomonas</taxon>
    </lineage>
</organism>
<dbReference type="Pfam" id="PF01154">
    <property type="entry name" value="HMG_CoA_synt_N"/>
    <property type="match status" value="1"/>
</dbReference>
<comment type="catalytic activity">
    <reaction evidence="5">
        <text>acetoacetyl-CoA + acetyl-CoA + H2O = (3S)-3-hydroxy-3-methylglutaryl-CoA + CoA + H(+)</text>
        <dbReference type="Rhea" id="RHEA:10188"/>
        <dbReference type="ChEBI" id="CHEBI:15377"/>
        <dbReference type="ChEBI" id="CHEBI:15378"/>
        <dbReference type="ChEBI" id="CHEBI:43074"/>
        <dbReference type="ChEBI" id="CHEBI:57286"/>
        <dbReference type="ChEBI" id="CHEBI:57287"/>
        <dbReference type="ChEBI" id="CHEBI:57288"/>
        <dbReference type="EC" id="2.3.3.10"/>
    </reaction>
</comment>
<dbReference type="VEuPathDB" id="TrichDB:TVAGG3_1020550"/>
<dbReference type="InParanoid" id="A2F2P2"/>
<comment type="function">
    <text evidence="5">Catalyzes the condensation of acetyl-CoA with acetoacetyl-CoA to form HMG-CoA.</text>
</comment>
<dbReference type="NCBIfam" id="TIGR01833">
    <property type="entry name" value="HMG-CoA-S_euk"/>
    <property type="match status" value="1"/>
</dbReference>
<keyword evidence="5" id="KW-0756">Sterol biosynthesis</keyword>
<dbReference type="InterPro" id="IPR010122">
    <property type="entry name" value="HMG_CoA_synthase_euk"/>
</dbReference>
<sequence>MSTPQNIGIKAIQVYIPKSYVTQDDLEDAEISILGEEFRTKIKGKYTKGLGQTTLSFCTDHEDTASIAMSAVQKLFDTYGYKPTDFGRLEVGSETSIDRSKSIKSFIMQLFEENHSILGVDNTNACYGGTAAFLNSLAWIESSQWDGRLALVVCSDIAVYDDRVARPTGGCGSVAIVLGPDAPIVFEKGSLTNYFINSYDFCKPNPSNPHPIVDGPLSLIMYYECLENCYMQLRSRHPGTTLDKFDFIVLHTPFQNHIKKCTGRLNFLDQHQDNNDPEIIKTRTEHQTVSQQSQAAANIFKGKVHPASLLSEMCGNGYTASLYMALASLIFNQDLIGKRLLMFSFGSGSASSMYALNVVGDTKFMKDALNLQERLDNRVQRKVSDYDNDVKLADKRYLTAPYEPEDSLDLIEKGSWYLEKIDDNWKRIYRIKE</sequence>
<dbReference type="SMR" id="A2F2P2"/>
<dbReference type="EC" id="2.3.3.10" evidence="5"/>
<dbReference type="PANTHER" id="PTHR43323:SF2">
    <property type="entry name" value="HYDROXYMETHYLGLUTARYL-COA SYNTHASE"/>
    <property type="match status" value="1"/>
</dbReference>
<feature type="active site" description="Proton donor/acceptor" evidence="3">
    <location>
        <position position="94"/>
    </location>
</feature>
<keyword evidence="5" id="KW-0752">Steroid biosynthesis</keyword>
<proteinExistence type="inferred from homology"/>
<gene>
    <name evidence="8" type="ORF">TVAG_304570</name>
</gene>
<keyword evidence="2 5" id="KW-0808">Transferase</keyword>
<dbReference type="GO" id="GO:0004421">
    <property type="term" value="F:hydroxymethylglutaryl-CoA synthase activity"/>
    <property type="evidence" value="ECO:0000318"/>
    <property type="project" value="GO_Central"/>
</dbReference>
<dbReference type="OMA" id="ARNGNMY"/>
<comment type="pathway">
    <text evidence="5">Metabolic intermediate biosynthesis; (R)-mevalonate biosynthesis; (R)-mevalonate from acetyl-CoA: step 2/3.</text>
</comment>
<feature type="active site" description="Acyl-thioester intermediate" evidence="3">
    <location>
        <position position="126"/>
    </location>
</feature>
<evidence type="ECO:0000256" key="5">
    <source>
        <dbReference type="RuleBase" id="RU364071"/>
    </source>
</evidence>
<dbReference type="InterPro" id="IPR013528">
    <property type="entry name" value="HMG_CoA_synth_N"/>
</dbReference>
<keyword evidence="5" id="KW-0443">Lipid metabolism</keyword>
<reference evidence="8" key="1">
    <citation type="submission" date="2006-10" db="EMBL/GenBank/DDBJ databases">
        <authorList>
            <person name="Amadeo P."/>
            <person name="Zhao Q."/>
            <person name="Wortman J."/>
            <person name="Fraser-Liggett C."/>
            <person name="Carlton J."/>
        </authorList>
    </citation>
    <scope>NUCLEOTIDE SEQUENCE</scope>
    <source>
        <strain evidence="8">G3</strain>
    </source>
</reference>
<dbReference type="InterPro" id="IPR016039">
    <property type="entry name" value="Thiolase-like"/>
</dbReference>
<dbReference type="AlphaFoldDB" id="A2F2P2"/>